<dbReference type="CDD" id="cd10527">
    <property type="entry name" value="SET_LSMT"/>
    <property type="match status" value="1"/>
</dbReference>
<accession>A0A9P1FUZ5</accession>
<dbReference type="AlphaFoldDB" id="A0A9P1FUZ5"/>
<name>A0A9P1FUZ5_9DINO</name>
<dbReference type="Gene3D" id="3.90.1410.10">
    <property type="entry name" value="set domain protein methyltransferase, domain 1"/>
    <property type="match status" value="1"/>
</dbReference>
<dbReference type="EMBL" id="CAMXCT020001366">
    <property type="protein sequence ID" value="CAL1142778.1"/>
    <property type="molecule type" value="Genomic_DNA"/>
</dbReference>
<dbReference type="InterPro" id="IPR046341">
    <property type="entry name" value="SET_dom_sf"/>
</dbReference>
<protein>
    <submittedName>
        <fullName evidence="2">SET domain-containing protein</fullName>
    </submittedName>
</protein>
<dbReference type="EMBL" id="CAMXCT030001366">
    <property type="protein sequence ID" value="CAL4776715.1"/>
    <property type="molecule type" value="Genomic_DNA"/>
</dbReference>
<organism evidence="1">
    <name type="scientific">Cladocopium goreaui</name>
    <dbReference type="NCBI Taxonomy" id="2562237"/>
    <lineage>
        <taxon>Eukaryota</taxon>
        <taxon>Sar</taxon>
        <taxon>Alveolata</taxon>
        <taxon>Dinophyceae</taxon>
        <taxon>Suessiales</taxon>
        <taxon>Symbiodiniaceae</taxon>
        <taxon>Cladocopium</taxon>
    </lineage>
</organism>
<evidence type="ECO:0000313" key="2">
    <source>
        <dbReference type="EMBL" id="CAL4776715.1"/>
    </source>
</evidence>
<evidence type="ECO:0000313" key="1">
    <source>
        <dbReference type="EMBL" id="CAI3989403.1"/>
    </source>
</evidence>
<reference evidence="1" key="1">
    <citation type="submission" date="2022-10" db="EMBL/GenBank/DDBJ databases">
        <authorList>
            <person name="Chen Y."/>
            <person name="Dougan E. K."/>
            <person name="Chan C."/>
            <person name="Rhodes N."/>
            <person name="Thang M."/>
        </authorList>
    </citation>
    <scope>NUCLEOTIDE SEQUENCE</scope>
</reference>
<sequence>MELGPDALVVVWDFPTGRGFRATSRINKGQIYLKVPFAKCWSAAKAREAYKELSSLQKHHLASGDEDVMALHLLLERSKMDAGWNAEHLKSLPRSFDMLPHWSEAELLELGEADLQNTARRLKAQVKGDFSALMRAAEACGFLGMLQENGIDFDAYFWAKSVLWSRCVDFSRDLLIHAGLPLPEGEHYRLLVPGFDMANHDPRLAGTGRTHTILEDGHVALMASVDYDEGDEVCIFYERADNNRLLLWYGFALEDNPFDSAQIRLPVDPKSAARLEKLGATMDTAQGKVYAQCAMTLSDPVPQAAIVAAALCQSLIPPESDDELTPRQELEALRLLQRSMPKASEPGPLPDPASDWRRYCAAVLRSFGPRLQAAFHQVLEAKMIAALAAAD</sequence>
<reference evidence="2 3" key="2">
    <citation type="submission" date="2024-05" db="EMBL/GenBank/DDBJ databases">
        <authorList>
            <person name="Chen Y."/>
            <person name="Shah S."/>
            <person name="Dougan E. K."/>
            <person name="Thang M."/>
            <person name="Chan C."/>
        </authorList>
    </citation>
    <scope>NUCLEOTIDE SEQUENCE [LARGE SCALE GENOMIC DNA]</scope>
</reference>
<dbReference type="OrthoDB" id="290386at2759"/>
<gene>
    <name evidence="1" type="ORF">C1SCF055_LOCUS16481</name>
</gene>
<dbReference type="SUPFAM" id="SSF82199">
    <property type="entry name" value="SET domain"/>
    <property type="match status" value="1"/>
</dbReference>
<dbReference type="Proteomes" id="UP001152797">
    <property type="component" value="Unassembled WGS sequence"/>
</dbReference>
<dbReference type="InterPro" id="IPR050600">
    <property type="entry name" value="SETD3_SETD6_MTase"/>
</dbReference>
<keyword evidence="3" id="KW-1185">Reference proteome</keyword>
<dbReference type="PANTHER" id="PTHR13271">
    <property type="entry name" value="UNCHARACTERIZED PUTATIVE METHYLTRANSFERASE"/>
    <property type="match status" value="1"/>
</dbReference>
<dbReference type="PANTHER" id="PTHR13271:SF137">
    <property type="entry name" value="SET DOMAIN-CONTAINING PROTEIN"/>
    <property type="match status" value="1"/>
</dbReference>
<proteinExistence type="predicted"/>
<dbReference type="EMBL" id="CAMXCT010001366">
    <property type="protein sequence ID" value="CAI3989403.1"/>
    <property type="molecule type" value="Genomic_DNA"/>
</dbReference>
<comment type="caution">
    <text evidence="1">The sequence shown here is derived from an EMBL/GenBank/DDBJ whole genome shotgun (WGS) entry which is preliminary data.</text>
</comment>
<dbReference type="GO" id="GO:0016279">
    <property type="term" value="F:protein-lysine N-methyltransferase activity"/>
    <property type="evidence" value="ECO:0007669"/>
    <property type="project" value="TreeGrafter"/>
</dbReference>
<evidence type="ECO:0000313" key="3">
    <source>
        <dbReference type="Proteomes" id="UP001152797"/>
    </source>
</evidence>